<comment type="caution">
    <text evidence="1">The sequence shown here is derived from an EMBL/GenBank/DDBJ whole genome shotgun (WGS) entry which is preliminary data.</text>
</comment>
<dbReference type="AlphaFoldDB" id="A0AAD4PDQ4"/>
<evidence type="ECO:0000313" key="1">
    <source>
        <dbReference type="EMBL" id="KAH6835137.1"/>
    </source>
</evidence>
<evidence type="ECO:0000313" key="2">
    <source>
        <dbReference type="Proteomes" id="UP001190926"/>
    </source>
</evidence>
<organism evidence="1 2">
    <name type="scientific">Perilla frutescens var. hirtella</name>
    <name type="common">Perilla citriodora</name>
    <name type="synonym">Perilla setoyensis</name>
    <dbReference type="NCBI Taxonomy" id="608512"/>
    <lineage>
        <taxon>Eukaryota</taxon>
        <taxon>Viridiplantae</taxon>
        <taxon>Streptophyta</taxon>
        <taxon>Embryophyta</taxon>
        <taxon>Tracheophyta</taxon>
        <taxon>Spermatophyta</taxon>
        <taxon>Magnoliopsida</taxon>
        <taxon>eudicotyledons</taxon>
        <taxon>Gunneridae</taxon>
        <taxon>Pentapetalae</taxon>
        <taxon>asterids</taxon>
        <taxon>lamiids</taxon>
        <taxon>Lamiales</taxon>
        <taxon>Lamiaceae</taxon>
        <taxon>Nepetoideae</taxon>
        <taxon>Elsholtzieae</taxon>
        <taxon>Perilla</taxon>
    </lineage>
</organism>
<name>A0AAD4PDQ4_PERFH</name>
<sequence>MVNIVENMKKGLVNLVEIVSCGSRGAKEINDGEAPELKVATKIQVTSTARALPGAEKPSPSPIEST</sequence>
<dbReference type="Proteomes" id="UP001190926">
    <property type="component" value="Unassembled WGS sequence"/>
</dbReference>
<dbReference type="EMBL" id="SDAM02000039">
    <property type="protein sequence ID" value="KAH6835137.1"/>
    <property type="molecule type" value="Genomic_DNA"/>
</dbReference>
<accession>A0AAD4PDQ4</accession>
<gene>
    <name evidence="1" type="ORF">C2S53_003622</name>
</gene>
<keyword evidence="2" id="KW-1185">Reference proteome</keyword>
<proteinExistence type="predicted"/>
<reference evidence="1 2" key="1">
    <citation type="journal article" date="2021" name="Nat. Commun.">
        <title>Incipient diploidization of the medicinal plant Perilla within 10,000 years.</title>
        <authorList>
            <person name="Zhang Y."/>
            <person name="Shen Q."/>
            <person name="Leng L."/>
            <person name="Zhang D."/>
            <person name="Chen S."/>
            <person name="Shi Y."/>
            <person name="Ning Z."/>
            <person name="Chen S."/>
        </authorList>
    </citation>
    <scope>NUCLEOTIDE SEQUENCE [LARGE SCALE GENOMIC DNA]</scope>
    <source>
        <strain evidence="2">cv. PC099</strain>
    </source>
</reference>
<protein>
    <submittedName>
        <fullName evidence="1">Uncharacterized protein</fullName>
    </submittedName>
</protein>